<evidence type="ECO:0000256" key="2">
    <source>
        <dbReference type="SAM" id="Phobius"/>
    </source>
</evidence>
<keyword evidence="2" id="KW-0812">Transmembrane</keyword>
<feature type="compositionally biased region" description="Basic and acidic residues" evidence="1">
    <location>
        <begin position="921"/>
        <end position="933"/>
    </location>
</feature>
<evidence type="ECO:0000256" key="1">
    <source>
        <dbReference type="SAM" id="MobiDB-lite"/>
    </source>
</evidence>
<dbReference type="EMBL" id="MN739271">
    <property type="protein sequence ID" value="QHS96487.1"/>
    <property type="molecule type" value="Genomic_DNA"/>
</dbReference>
<reference evidence="3" key="1">
    <citation type="journal article" date="2020" name="Nature">
        <title>Giant virus diversity and host interactions through global metagenomics.</title>
        <authorList>
            <person name="Schulz F."/>
            <person name="Roux S."/>
            <person name="Paez-Espino D."/>
            <person name="Jungbluth S."/>
            <person name="Walsh D.A."/>
            <person name="Denef V.J."/>
            <person name="McMahon K.D."/>
            <person name="Konstantinidis K.T."/>
            <person name="Eloe-Fadrosh E.A."/>
            <person name="Kyrpides N.C."/>
            <person name="Woyke T."/>
        </authorList>
    </citation>
    <scope>NUCLEOTIDE SEQUENCE</scope>
    <source>
        <strain evidence="3">GVMAG-M-3300020166-18</strain>
    </source>
</reference>
<sequence length="1347" mass="152026">MADQNTAVKISLLFKDTSNDNYFTKYSSHILATIIILFIIIGLITYYKIKSELGSYKYRKDIKTGKLLWPTEKCKPHILPIAGHISRSPGETADEATFRNFEECVESMVKDKNNEYINPFNEIVAAALAMSGTVMAGFGFVLNSVIGLADYIKNQFGGLGNILARMQNEIKSILEKEIYIKLGESYDRVYQSAWKHIAYLKTIIDALIASARIEFFKLSLYYIYFTILSKAYEIGSGLNWMNKKLFGGSTATETGTGYYYRIYSKAAKELSDKLGVQQAFFTGFGTDIGPNIVGDDADTVKLMDQNYTLFSSSVYSDGWHDYSDTQNIEFIQPMCIADFNKYFHGVRGGLVGGKEYEWSIGRKKRFDNVTDQMDAHIALWNVPAVEDHGGEPNSAMGPKQFSPFFYKDFYFTEDWRKPHPDWPQVYSLKWIFEERYKMGAEKGAVMSPGSKAERSLSYERIYLPMESDHPGQFKGTYNQLKTIPGPNGEAGYYAERRDMTLGLIKQQYTNALEAKKEIERMKNPDTGVWSYYKLMNKCITITYVDKDVPKRVSERLRQLRGGDNSDKSNQWIDVDVENRKIHISKVEWDGVEPPRAPESWEIMDVDRFTTPSSFFRGVDPWLNAKGNKGTTDNPFKNDPIWWSEVGAAGTYGERTAFLFDRSKNKIEVKLPDKKMGDEKPRGYHSGQVRFKLQRYDFTTFWFGGKKVAIEKDTNGDLMVYDKKGRAVNGRVAYEKKCPEAPGWAFADGMVAASANSPFCRVFGRTTIGTGYSGTAEMADADSEKSHHNQPGAFDDIGKHKNIFKKQRILHPGVGELDLDVLPPSDFTFDRKNARGLTAWEMEDADYALVTDSTTGMDASIVKVISDIVLELRWGQGGGAHKKTTFQAFPSAPAISPRVGGKHPGKKYVGKACITTGGDGTRNSEDNSGRKPELDKLAEVRDSFGMVRKEAEGDKPWGGGDASESTEWKMGKEVEFLKKGWATGVPVFPTVWSKQSEKKEAGATQPQLFDVGGTNVCEPGWEFNIGPYEQTKKVKIENRHKTHPCVMKNLTLYSKLQFCFGIDSPIFLSDGKKINIQDVQLGDILADGSVVTSSAISEIGENIVYMMPSSDQPILVSNQHKVELITFDENGLRQKQFIKSEEHPDAIKYDDYKHDLLYCISTNTSRIVINDYVFQDWNEIGVLDYYELFNFFNQSTYFKHLNKFGIFLDDAVREMIHTQLASGLWGKTPIRLYDKSVCNLDEVKIGDFLTSGEKILSIIKTKCDDVTIYKHKIQGKTFYGSKNISYYPKHQETPVAINLLMDPGSIKQDALPDGDKVLYHFITNSGVVSINGVDIAYHNHALQHILSI</sequence>
<organism evidence="3">
    <name type="scientific">viral metagenome</name>
    <dbReference type="NCBI Taxonomy" id="1070528"/>
    <lineage>
        <taxon>unclassified sequences</taxon>
        <taxon>metagenomes</taxon>
        <taxon>organismal metagenomes</taxon>
    </lineage>
</organism>
<evidence type="ECO:0008006" key="4">
    <source>
        <dbReference type="Google" id="ProtNLM"/>
    </source>
</evidence>
<protein>
    <recommendedName>
        <fullName evidence="4">Hint domain-containing protein</fullName>
    </recommendedName>
</protein>
<name>A0A6C0BVY5_9ZZZZ</name>
<feature type="region of interest" description="Disordered" evidence="1">
    <location>
        <begin position="894"/>
        <end position="933"/>
    </location>
</feature>
<feature type="transmembrane region" description="Helical" evidence="2">
    <location>
        <begin position="30"/>
        <end position="49"/>
    </location>
</feature>
<proteinExistence type="predicted"/>
<keyword evidence="2" id="KW-0472">Membrane</keyword>
<feature type="compositionally biased region" description="Basic residues" evidence="1">
    <location>
        <begin position="899"/>
        <end position="908"/>
    </location>
</feature>
<feature type="transmembrane region" description="Helical" evidence="2">
    <location>
        <begin position="123"/>
        <end position="146"/>
    </location>
</feature>
<accession>A0A6C0BVY5</accession>
<evidence type="ECO:0000313" key="3">
    <source>
        <dbReference type="EMBL" id="QHS96487.1"/>
    </source>
</evidence>
<keyword evidence="2" id="KW-1133">Transmembrane helix</keyword>